<dbReference type="RefSeq" id="WP_379977934.1">
    <property type="nucleotide sequence ID" value="NZ_JBHULC010000043.1"/>
</dbReference>
<keyword evidence="6" id="KW-0732">Signal</keyword>
<dbReference type="NCBIfam" id="NF012200">
    <property type="entry name" value="choice_anch_D"/>
    <property type="match status" value="1"/>
</dbReference>
<evidence type="ECO:0000313" key="9">
    <source>
        <dbReference type="Proteomes" id="UP001597510"/>
    </source>
</evidence>
<proteinExistence type="predicted"/>
<organism evidence="8 9">
    <name type="scientific">Emticicia soli</name>
    <dbReference type="NCBI Taxonomy" id="2027878"/>
    <lineage>
        <taxon>Bacteria</taxon>
        <taxon>Pseudomonadati</taxon>
        <taxon>Bacteroidota</taxon>
        <taxon>Cytophagia</taxon>
        <taxon>Cytophagales</taxon>
        <taxon>Leadbetterellaceae</taxon>
        <taxon>Emticicia</taxon>
    </lineage>
</organism>
<evidence type="ECO:0000313" key="8">
    <source>
        <dbReference type="EMBL" id="MFD2524103.1"/>
    </source>
</evidence>
<comment type="caution">
    <text evidence="8">The sequence shown here is derived from an EMBL/GenBank/DDBJ whole genome shotgun (WGS) entry which is preliminary data.</text>
</comment>
<evidence type="ECO:0000256" key="2">
    <source>
        <dbReference type="ARBA" id="ARBA00004496"/>
    </source>
</evidence>
<evidence type="ECO:0000259" key="7">
    <source>
        <dbReference type="Pfam" id="PF22544"/>
    </source>
</evidence>
<dbReference type="Pfam" id="PF22544">
    <property type="entry name" value="HYDIN_VesB_CFA65-like_Ig"/>
    <property type="match status" value="1"/>
</dbReference>
<keyword evidence="3" id="KW-0963">Cytoplasm</keyword>
<accession>A0ABW5JGA6</accession>
<protein>
    <submittedName>
        <fullName evidence="8">Beta strand repeat-containing protein</fullName>
    </submittedName>
</protein>
<evidence type="ECO:0000256" key="6">
    <source>
        <dbReference type="SAM" id="SignalP"/>
    </source>
</evidence>
<dbReference type="InterPro" id="IPR053879">
    <property type="entry name" value="HYDIN_VesB_CFA65-like_Ig"/>
</dbReference>
<sequence length="1291" mass="129864">MKKIFYLFSLLLLNQAAFADDIIWLGTTSDNWATASNWDLNRVPTSSDIVFIQGNPTHNPVIVSGTTATFDRLNIDGSLTIQSGGILNVLSTSTSGAITLQNNAIFINNGTVSITSPNGNGIDLYGTGAAVINSGTISFDVINGFIIYNTDGTVRNTSTGVLNFNESAVQGMRGIWFILASAGSYFINEGTINYNARDSFIALIPNTSFTNSGTVNINGGHGIAVGGGTLTNQSCGKILMTGASYNNTSSGSITNNSGLISTSDYINTTSGSFTNNAGSVIHYGVLTGSITYNNGSIRVNDNPTNSSIFTYTGSFNGTINGIYTNSGATTSAGTFTAPNTFIPSGSLPAGEQTLYAKITPSGGACTYIVPFKYFMSPPEINLQGNSTDIVNGDTTPSITDHTDFGTQNVASGTMQRTFTIQNTGSLALELSGTPKVVIGGTHAADFTVTTQPTSPIASINGSTTFTITFNPSASGLRSATVSIANNDTDENPYTFAIQGTGTNICSSVSTATELMTWTGTFDNDWSNACNWSPNGVPTATNPVTIPNVTNDPVIKSGTNALAKLVVLENNAVLTTNVGSTLTIVSNEDALDVRRGIFNNYGTTVTTINGPYVPGAVATAIDINGIINNYGSMTVNGNANLGLYFTGIFNNKAGAVLTCNGTEAIKVFTKGSITNEAGATINTTGTQIGLVVGGGNTSSSNSGIINANKIEVISSTIFPNQSCGVISTVGSFSVSGGSVFNNLGYVKVGAELALFSSTTNNGVLNYNSLTGTTPITNNTNASIIVNNSSVPIFTYGGTYNGTINGIFTDASATISAGTFTAPNNFVPNGNVVEGSQTLYVKITPNGGACEYIVPFTYVRCNISATISYAGTPYCKTASPANVSLTGSTGGAFTSAPSGLTINSSTGQITPSSSTAGVYTVTYTIAASGGCASATATTSVTITDSPSATISYAGTPYCKTASAANVSLTGSTGGAFTSAPSGLTINSSTGQITPSSSTAGVYTVTYTIAASGGCASATATTSVTITDSPSATISYAGTPYCKTASAANVSLTGSTGGAFTSAPSGLTINSSTGQITPSSSTAGVYTVTYTIAASGGCASATATTSVTITNNPSATISYAGTPYCKTASAASVSLTGSTGGAFTSAPSGLTINSSTGQITPSSSTAGVYIVTYTIAASGGCASATATTSVTITNNPSATISYAGTPYCKTASAASVSLTGSTGGAFTSAPAGLTLNSSTGQITPSSSTAGVYTVTYTIAASGGCASATATTSVTITNNPSATISYAGTPYCKTA</sequence>
<dbReference type="EMBL" id="JBHULC010000043">
    <property type="protein sequence ID" value="MFD2524103.1"/>
    <property type="molecule type" value="Genomic_DNA"/>
</dbReference>
<evidence type="ECO:0000256" key="1">
    <source>
        <dbReference type="ARBA" id="ARBA00004138"/>
    </source>
</evidence>
<feature type="non-terminal residue" evidence="8">
    <location>
        <position position="1291"/>
    </location>
</feature>
<keyword evidence="5" id="KW-0966">Cell projection</keyword>
<dbReference type="Proteomes" id="UP001597510">
    <property type="component" value="Unassembled WGS sequence"/>
</dbReference>
<keyword evidence="9" id="KW-1185">Reference proteome</keyword>
<dbReference type="InterPro" id="IPR013783">
    <property type="entry name" value="Ig-like_fold"/>
</dbReference>
<comment type="subcellular location">
    <subcellularLocation>
        <location evidence="1">Cell projection</location>
        <location evidence="1">Cilium</location>
    </subcellularLocation>
    <subcellularLocation>
        <location evidence="2">Cytoplasm</location>
    </subcellularLocation>
</comment>
<evidence type="ECO:0000256" key="3">
    <source>
        <dbReference type="ARBA" id="ARBA00022490"/>
    </source>
</evidence>
<dbReference type="Pfam" id="PF05345">
    <property type="entry name" value="He_PIG"/>
    <property type="match status" value="1"/>
</dbReference>
<evidence type="ECO:0000256" key="4">
    <source>
        <dbReference type="ARBA" id="ARBA00023069"/>
    </source>
</evidence>
<gene>
    <name evidence="8" type="ORF">ACFSR2_24615</name>
</gene>
<feature type="domain" description="HYDIN/VesB/CFA65-like Ig-like" evidence="7">
    <location>
        <begin position="400"/>
        <end position="499"/>
    </location>
</feature>
<name>A0ABW5JGA6_9BACT</name>
<dbReference type="Gene3D" id="2.60.40.10">
    <property type="entry name" value="Immunoglobulins"/>
    <property type="match status" value="1"/>
</dbReference>
<feature type="signal peptide" evidence="6">
    <location>
        <begin position="1"/>
        <end position="19"/>
    </location>
</feature>
<keyword evidence="4" id="KW-0969">Cilium</keyword>
<reference evidence="9" key="1">
    <citation type="journal article" date="2019" name="Int. J. Syst. Evol. Microbiol.">
        <title>The Global Catalogue of Microorganisms (GCM) 10K type strain sequencing project: providing services to taxonomists for standard genome sequencing and annotation.</title>
        <authorList>
            <consortium name="The Broad Institute Genomics Platform"/>
            <consortium name="The Broad Institute Genome Sequencing Center for Infectious Disease"/>
            <person name="Wu L."/>
            <person name="Ma J."/>
        </authorList>
    </citation>
    <scope>NUCLEOTIDE SEQUENCE [LARGE SCALE GENOMIC DNA]</scope>
    <source>
        <strain evidence="9">KCTC 52344</strain>
    </source>
</reference>
<feature type="chain" id="PRO_5046480159" evidence="6">
    <location>
        <begin position="20"/>
        <end position="1291"/>
    </location>
</feature>
<evidence type="ECO:0000256" key="5">
    <source>
        <dbReference type="ARBA" id="ARBA00023273"/>
    </source>
</evidence>